<dbReference type="Pfam" id="PF08647">
    <property type="entry name" value="BRE1"/>
    <property type="match status" value="1"/>
</dbReference>
<feature type="coiled-coil region" evidence="15">
    <location>
        <begin position="295"/>
        <end position="470"/>
    </location>
</feature>
<dbReference type="GO" id="GO:0005634">
    <property type="term" value="C:nucleus"/>
    <property type="evidence" value="ECO:0007669"/>
    <property type="project" value="UniProtKB-SubCell"/>
</dbReference>
<dbReference type="GO" id="GO:0016567">
    <property type="term" value="P:protein ubiquitination"/>
    <property type="evidence" value="ECO:0007669"/>
    <property type="project" value="UniProtKB-UniRule"/>
</dbReference>
<dbReference type="GO" id="GO:0008270">
    <property type="term" value="F:zinc ion binding"/>
    <property type="evidence" value="ECO:0007669"/>
    <property type="project" value="UniProtKB-KW"/>
</dbReference>
<evidence type="ECO:0000256" key="11">
    <source>
        <dbReference type="ARBA" id="ARBA00023054"/>
    </source>
</evidence>
<keyword evidence="9 14" id="KW-0862">Zinc</keyword>
<dbReference type="InterPro" id="IPR058643">
    <property type="entry name" value="BRE1-like_CC"/>
</dbReference>
<evidence type="ECO:0000313" key="18">
    <source>
        <dbReference type="Proteomes" id="UP000249757"/>
    </source>
</evidence>
<evidence type="ECO:0000256" key="12">
    <source>
        <dbReference type="ARBA" id="ARBA00023242"/>
    </source>
</evidence>
<dbReference type="PANTHER" id="PTHR23163">
    <property type="entry name" value="RING FINGER PROTEIN-RELATED"/>
    <property type="match status" value="1"/>
</dbReference>
<keyword evidence="11 14" id="KW-0175">Coiled coil</keyword>
<comment type="subcellular location">
    <subcellularLocation>
        <location evidence="2 14">Nucleus</location>
    </subcellularLocation>
</comment>
<dbReference type="InterPro" id="IPR013087">
    <property type="entry name" value="Znf_C2H2_type"/>
</dbReference>
<feature type="region of interest" description="Disordered" evidence="16">
    <location>
        <begin position="1"/>
        <end position="60"/>
    </location>
</feature>
<evidence type="ECO:0000256" key="5">
    <source>
        <dbReference type="ARBA" id="ARBA00022679"/>
    </source>
</evidence>
<comment type="catalytic activity">
    <reaction evidence="1 14">
        <text>S-ubiquitinyl-[E2 ubiquitin-conjugating enzyme]-L-cysteine + [acceptor protein]-L-lysine = [E2 ubiquitin-conjugating enzyme]-L-cysteine + N(6)-ubiquitinyl-[acceptor protein]-L-lysine.</text>
        <dbReference type="EC" id="2.3.2.27"/>
    </reaction>
</comment>
<dbReference type="PROSITE" id="PS50089">
    <property type="entry name" value="ZF_RING_2"/>
    <property type="match status" value="1"/>
</dbReference>
<dbReference type="InterPro" id="IPR013956">
    <property type="entry name" value="E3_ubiquit_lig_Bre1"/>
</dbReference>
<evidence type="ECO:0000256" key="9">
    <source>
        <dbReference type="ARBA" id="ARBA00022833"/>
    </source>
</evidence>
<dbReference type="CDD" id="cd16499">
    <property type="entry name" value="RING-HC_Bre1-like"/>
    <property type="match status" value="1"/>
</dbReference>
<dbReference type="OrthoDB" id="654191at2759"/>
<evidence type="ECO:0000256" key="6">
    <source>
        <dbReference type="ARBA" id="ARBA00022723"/>
    </source>
</evidence>
<dbReference type="PROSITE" id="PS00518">
    <property type="entry name" value="ZF_RING_1"/>
    <property type="match status" value="1"/>
</dbReference>
<evidence type="ECO:0000256" key="1">
    <source>
        <dbReference type="ARBA" id="ARBA00000900"/>
    </source>
</evidence>
<keyword evidence="18" id="KW-1185">Reference proteome</keyword>
<keyword evidence="5 14" id="KW-0808">Transferase</keyword>
<keyword evidence="12 14" id="KW-0539">Nucleus</keyword>
<feature type="compositionally biased region" description="Polar residues" evidence="16">
    <location>
        <begin position="271"/>
        <end position="285"/>
    </location>
</feature>
<dbReference type="InterPro" id="IPR013083">
    <property type="entry name" value="Znf_RING/FYVE/PHD"/>
</dbReference>
<keyword evidence="10 14" id="KW-0156">Chromatin regulator</keyword>
<proteinExistence type="inferred from homology"/>
<comment type="caution">
    <text evidence="17">The sequence shown here is derived from an EMBL/GenBank/DDBJ whole genome shotgun (WGS) entry which is preliminary data.</text>
</comment>
<dbReference type="GO" id="GO:0033503">
    <property type="term" value="C:HULC complex"/>
    <property type="evidence" value="ECO:0007669"/>
    <property type="project" value="TreeGrafter"/>
</dbReference>
<name>A0A2W1CJW9_9PLEO</name>
<dbReference type="Gene3D" id="3.30.40.10">
    <property type="entry name" value="Zinc/RING finger domain, C3HC4 (zinc finger)"/>
    <property type="match status" value="1"/>
</dbReference>
<organism evidence="17 18">
    <name type="scientific">Pyrenophora tritici-repentis</name>
    <dbReference type="NCBI Taxonomy" id="45151"/>
    <lineage>
        <taxon>Eukaryota</taxon>
        <taxon>Fungi</taxon>
        <taxon>Dikarya</taxon>
        <taxon>Ascomycota</taxon>
        <taxon>Pezizomycotina</taxon>
        <taxon>Dothideomycetes</taxon>
        <taxon>Pleosporomycetidae</taxon>
        <taxon>Pleosporales</taxon>
        <taxon>Pleosporineae</taxon>
        <taxon>Pleosporaceae</taxon>
        <taxon>Pyrenophora</taxon>
    </lineage>
</organism>
<evidence type="ECO:0000313" key="17">
    <source>
        <dbReference type="EMBL" id="KAI1513438.1"/>
    </source>
</evidence>
<dbReference type="GO" id="GO:0006325">
    <property type="term" value="P:chromatin organization"/>
    <property type="evidence" value="ECO:0007669"/>
    <property type="project" value="UniProtKB-KW"/>
</dbReference>
<sequence>MRLEARTVAPPSLDAVKMEDRKRPITDDAAPPAKRQALTANGARTHPEADTPWKDDIEVRPPITNRLPPPPTAHTLADTAILQLFQKDAILRQMREYKREANMVDEQLSALKIRSQYHDDHLRTIDAWFDQLIDEIKLRGSGHLPDANFTPSIPATLLREDNQTFKKHLSNRRDKILACLTDLFSKYPQSSPEVADLQQKLSDLLAIEKDHVVRLQQVTAEKEQLCDQLTDATHRYLRSEKKCDRLRSAQVQRLEQQAVGASAAVKEEAPSASNGTQAANGTSPGPISEELETAKNQAIAEATKRKEQLEQIEQENKKLTEEVSALKVKLTGLSDDDYAKTDLFKAIKSQHEDVIKRINNLEATNIQLREEAQKYQAERTAYRIKVDDEVRATLADSASHVSQAEANCARIRNARDELQTQKTVLEASHKDARESIEQSKKLASACDLRIAALEQECARLRAQIAEDQASSEQESPGLDDLTPEQLRSKVSKLDSQTKLLSTELLGMEEAWKKAHGAANSKITITATWEENIAKANADKAKAEQKYFAAMKTKGELEQQVRILRAQTSKATEVVAQLKEADTLSRSLVDKLEKQTAEMRSQMDDLSITHRQLQQKVNENAITSEGHISQIAELKKVVETKDAMCLAAKHAQRESETERDKLAAQVTGLEKQVQIYKKKSTANQSSEVSTMELLIQCQICKSKLKNTVIKTCGHMFCDQCVQDRLTNRARKCPNCGKAFGSNDTMRVHL</sequence>
<dbReference type="Pfam" id="PF13923">
    <property type="entry name" value="zf-C3HC4_2"/>
    <property type="match status" value="1"/>
</dbReference>
<keyword evidence="8 14" id="KW-0833">Ubl conjugation pathway</keyword>
<gene>
    <name evidence="17" type="ORF">Ptr86124_007340</name>
</gene>
<dbReference type="Pfam" id="PF26095">
    <property type="entry name" value="CC_Bre1"/>
    <property type="match status" value="1"/>
</dbReference>
<evidence type="ECO:0000256" key="4">
    <source>
        <dbReference type="ARBA" id="ARBA00005555"/>
    </source>
</evidence>
<evidence type="ECO:0000256" key="2">
    <source>
        <dbReference type="ARBA" id="ARBA00004123"/>
    </source>
</evidence>
<keyword evidence="6 14" id="KW-0479">Metal-binding</keyword>
<dbReference type="GO" id="GO:0061630">
    <property type="term" value="F:ubiquitin protein ligase activity"/>
    <property type="evidence" value="ECO:0007669"/>
    <property type="project" value="UniProtKB-EC"/>
</dbReference>
<dbReference type="InterPro" id="IPR017907">
    <property type="entry name" value="Znf_RING_CS"/>
</dbReference>
<dbReference type="AlphaFoldDB" id="A0A2W1CJW9"/>
<evidence type="ECO:0000256" key="8">
    <source>
        <dbReference type="ARBA" id="ARBA00022786"/>
    </source>
</evidence>
<protein>
    <recommendedName>
        <fullName evidence="14">E3 ubiquitin protein ligase</fullName>
        <ecNumber evidence="14">2.3.2.27</ecNumber>
    </recommendedName>
</protein>
<dbReference type="SMART" id="SM00184">
    <property type="entry name" value="RING"/>
    <property type="match status" value="1"/>
</dbReference>
<feature type="compositionally biased region" description="Basic and acidic residues" evidence="16">
    <location>
        <begin position="16"/>
        <end position="26"/>
    </location>
</feature>
<feature type="coiled-coil region" evidence="15">
    <location>
        <begin position="87"/>
        <end position="114"/>
    </location>
</feature>
<evidence type="ECO:0000256" key="10">
    <source>
        <dbReference type="ARBA" id="ARBA00022853"/>
    </source>
</evidence>
<comment type="function">
    <text evidence="13">E3 ubiquitin-protein ligase that mediates monoubiquitination of histone H2B to form H2BK123ub1. H2BK123ub1 gives a specific tag for epigenetic transcriptional activation and is also a prerequisite for H3K4me and H3K79me formation.</text>
</comment>
<comment type="similarity">
    <text evidence="4 14">Belongs to the BRE1 family.</text>
</comment>
<dbReference type="EC" id="2.3.2.27" evidence="14"/>
<dbReference type="Proteomes" id="UP000249757">
    <property type="component" value="Unassembled WGS sequence"/>
</dbReference>
<dbReference type="PANTHER" id="PTHR23163:SF0">
    <property type="entry name" value="E3 UBIQUITIN-PROTEIN LIGASE BRE1"/>
    <property type="match status" value="1"/>
</dbReference>
<feature type="region of interest" description="Disordered" evidence="16">
    <location>
        <begin position="261"/>
        <end position="288"/>
    </location>
</feature>
<dbReference type="EMBL" id="NRDI02000009">
    <property type="protein sequence ID" value="KAI1513438.1"/>
    <property type="molecule type" value="Genomic_DNA"/>
</dbReference>
<dbReference type="SUPFAM" id="SSF57850">
    <property type="entry name" value="RING/U-box"/>
    <property type="match status" value="1"/>
</dbReference>
<evidence type="ECO:0000256" key="16">
    <source>
        <dbReference type="SAM" id="MobiDB-lite"/>
    </source>
</evidence>
<feature type="coiled-coil region" evidence="15">
    <location>
        <begin position="651"/>
        <end position="678"/>
    </location>
</feature>
<dbReference type="InterPro" id="IPR001841">
    <property type="entry name" value="Znf_RING"/>
</dbReference>
<evidence type="ECO:0000256" key="7">
    <source>
        <dbReference type="ARBA" id="ARBA00022771"/>
    </source>
</evidence>
<comment type="pathway">
    <text evidence="3 14">Protein modification; protein ubiquitination.</text>
</comment>
<keyword evidence="7 14" id="KW-0863">Zinc-finger</keyword>
<accession>A0A2W1CJW9</accession>
<dbReference type="Gene3D" id="1.20.5.340">
    <property type="match status" value="1"/>
</dbReference>
<evidence type="ECO:0000256" key="14">
    <source>
        <dbReference type="RuleBase" id="RU365038"/>
    </source>
</evidence>
<reference evidence="18" key="1">
    <citation type="journal article" date="2022" name="Microb. Genom.">
        <title>A global pangenome for the wheat fungal pathogen Pyrenophora tritici-repentis and prediction of effector protein structural homology.</title>
        <authorList>
            <person name="Moolhuijzen P.M."/>
            <person name="See P.T."/>
            <person name="Shi G."/>
            <person name="Powell H.R."/>
            <person name="Cockram J."/>
            <person name="Jorgensen L.N."/>
            <person name="Benslimane H."/>
            <person name="Strelkov S.E."/>
            <person name="Turner J."/>
            <person name="Liu Z."/>
            <person name="Moffat C.S."/>
        </authorList>
    </citation>
    <scope>NUCLEOTIDE SEQUENCE [LARGE SCALE GENOMIC DNA]</scope>
</reference>
<feature type="compositionally biased region" description="Basic and acidic residues" evidence="16">
    <location>
        <begin position="45"/>
        <end position="59"/>
    </location>
</feature>
<evidence type="ECO:0000256" key="13">
    <source>
        <dbReference type="ARBA" id="ARBA00059679"/>
    </source>
</evidence>
<evidence type="ECO:0000256" key="15">
    <source>
        <dbReference type="SAM" id="Coils"/>
    </source>
</evidence>
<evidence type="ECO:0000256" key="3">
    <source>
        <dbReference type="ARBA" id="ARBA00004906"/>
    </source>
</evidence>
<dbReference type="PROSITE" id="PS50157">
    <property type="entry name" value="ZINC_FINGER_C2H2_2"/>
    <property type="match status" value="1"/>
</dbReference>